<dbReference type="InterPro" id="IPR032675">
    <property type="entry name" value="LRR_dom_sf"/>
</dbReference>
<comment type="caution">
    <text evidence="4">The sequence shown here is derived from an EMBL/GenBank/DDBJ whole genome shotgun (WGS) entry which is preliminary data.</text>
</comment>
<keyword evidence="1" id="KW-0433">Leucine-rich repeat</keyword>
<dbReference type="Proteomes" id="UP000050280">
    <property type="component" value="Unassembled WGS sequence"/>
</dbReference>
<dbReference type="RefSeq" id="WP_054558182.1">
    <property type="nucleotide sequence ID" value="NZ_LDJX01000002.1"/>
</dbReference>
<dbReference type="InterPro" id="IPR055414">
    <property type="entry name" value="LRR_R13L4/SHOC2-like"/>
</dbReference>
<evidence type="ECO:0000256" key="2">
    <source>
        <dbReference type="ARBA" id="ARBA00022737"/>
    </source>
</evidence>
<accession>A0A0P7B0S3</accession>
<dbReference type="STRING" id="1300341.I595_951"/>
<dbReference type="SUPFAM" id="SSF103032">
    <property type="entry name" value="Hypothetical protein YwqG"/>
    <property type="match status" value="1"/>
</dbReference>
<dbReference type="SUPFAM" id="SSF52058">
    <property type="entry name" value="L domain-like"/>
    <property type="match status" value="1"/>
</dbReference>
<reference evidence="4 5" key="1">
    <citation type="submission" date="2015-09" db="EMBL/GenBank/DDBJ databases">
        <title>Genome sequence of the marine flavobacterium Croceitalea dokdonensis DOKDO 023 that contains proton- and sodium-pumping rhodopsins.</title>
        <authorList>
            <person name="Kwon S.-K."/>
            <person name="Lee H.K."/>
            <person name="Kwak M.-J."/>
            <person name="Kim J.F."/>
        </authorList>
    </citation>
    <scope>NUCLEOTIDE SEQUENCE [LARGE SCALE GENOMIC DNA]</scope>
    <source>
        <strain evidence="4 5">DOKDO 023</strain>
    </source>
</reference>
<dbReference type="GO" id="GO:0005737">
    <property type="term" value="C:cytoplasm"/>
    <property type="evidence" value="ECO:0007669"/>
    <property type="project" value="TreeGrafter"/>
</dbReference>
<evidence type="ECO:0000313" key="4">
    <source>
        <dbReference type="EMBL" id="KPM32533.1"/>
    </source>
</evidence>
<sequence length="856" mass="97629">MKTLTTPILELQLPDDFKITYESKIGLRAEDDTTDGKVQHPHVEARLFEIADLKSDDYKGDTLAEKWEDWCISLNYKSELIRFEETEFKGYTCFIVHSHTDAAWNDLHFKLQYFQAAVFLDDIYFLEFKTIHEKIPSNELDNWVLQTFESIAILGDTDTRKKAYAQHVLDTQVDYKKILEAQRTKKEQQAEEKKNSFRQVQIPKDEKEVFKVGIFDFEFVPEETKISIGAMSRDIQLTLKAKTKAIEQAIKTKVLDDYPGDGTVTLTFPAKDIHLNGQPQGQLYFEEEKTNAPLFLNARSEGFDYRLAFSGSLTFDNGWVLLKGEMTKSYHDKAFPIFVAKKLDMSALNWEDYCFSSMEETATANPTDVRFLSLQNPSFTALPEALFGFTHLEELTLHQKANVWDAEKLPLSVLQPELGQLSKLKKLHISGTSVEQVPESIGQLTQLEQLSINNNLVEQIPDAIWQLPKLKFLWLSANKLTSIPENIDLPSLQNISLDKNDLATLPESLAKQPKLKRIKLNGNPLASLPDAFNAIKEIDLSIEDKQRLLDFGYKGADGTGLTDWDDTHFWAQHDEELVAEVDGVIKNNKLEEFADALRPMVKKGIGFKHTTEEDYAAVGNHRFGGMPDLPERVPYPRFGENWRDDKEDYVLEFIGQINCEAIAHLQDYLPRTGTLFFFLETMHNIYAGDINPGKIIYVGDNSTLASGKRFQFTKEDYFEMFGDGYQGYKVTAQKMNSAPSFYASYVNKHLFKGESEVLLDKDRVLDELYDTFEQPLNDKIQFDYAVNAHGFTQHEAPELQASLAKKGNPEDWVTLLVVTSAGDMQWGDAGDIFYVIHKSDLAKLDFSNVFVTLESS</sequence>
<dbReference type="Gene3D" id="2.30.320.10">
    <property type="entry name" value="YwqG-like"/>
    <property type="match status" value="1"/>
</dbReference>
<evidence type="ECO:0000256" key="1">
    <source>
        <dbReference type="ARBA" id="ARBA00022614"/>
    </source>
</evidence>
<keyword evidence="2" id="KW-0677">Repeat</keyword>
<dbReference type="PANTHER" id="PTHR48051">
    <property type="match status" value="1"/>
</dbReference>
<dbReference type="Pfam" id="PF23598">
    <property type="entry name" value="LRR_14"/>
    <property type="match status" value="1"/>
</dbReference>
<proteinExistence type="predicted"/>
<dbReference type="Pfam" id="PF09234">
    <property type="entry name" value="DUF1963"/>
    <property type="match status" value="1"/>
</dbReference>
<dbReference type="InterPro" id="IPR003591">
    <property type="entry name" value="Leu-rich_rpt_typical-subtyp"/>
</dbReference>
<name>A0A0P7B0S3_9FLAO</name>
<dbReference type="SMART" id="SM00364">
    <property type="entry name" value="LRR_BAC"/>
    <property type="match status" value="4"/>
</dbReference>
<evidence type="ECO:0000259" key="3">
    <source>
        <dbReference type="Pfam" id="PF23598"/>
    </source>
</evidence>
<dbReference type="InterPro" id="IPR015315">
    <property type="entry name" value="DUF1963"/>
</dbReference>
<protein>
    <recommendedName>
        <fullName evidence="3">Disease resistance R13L4/SHOC-2-like LRR domain-containing protein</fullName>
    </recommendedName>
</protein>
<dbReference type="SMART" id="SM00369">
    <property type="entry name" value="LRR_TYP"/>
    <property type="match status" value="6"/>
</dbReference>
<dbReference type="InterPro" id="IPR035948">
    <property type="entry name" value="YwqG-like_sf"/>
</dbReference>
<dbReference type="OrthoDB" id="8856529at2"/>
<keyword evidence="5" id="KW-1185">Reference proteome</keyword>
<evidence type="ECO:0000313" key="5">
    <source>
        <dbReference type="Proteomes" id="UP000050280"/>
    </source>
</evidence>
<feature type="domain" description="Disease resistance R13L4/SHOC-2-like LRR" evidence="3">
    <location>
        <begin position="417"/>
        <end position="521"/>
    </location>
</feature>
<dbReference type="Gene3D" id="3.80.10.10">
    <property type="entry name" value="Ribonuclease Inhibitor"/>
    <property type="match status" value="1"/>
</dbReference>
<organism evidence="4 5">
    <name type="scientific">Croceitalea dokdonensis DOKDO 023</name>
    <dbReference type="NCBI Taxonomy" id="1300341"/>
    <lineage>
        <taxon>Bacteria</taxon>
        <taxon>Pseudomonadati</taxon>
        <taxon>Bacteroidota</taxon>
        <taxon>Flavobacteriia</taxon>
        <taxon>Flavobacteriales</taxon>
        <taxon>Flavobacteriaceae</taxon>
        <taxon>Croceitalea</taxon>
    </lineage>
</organism>
<dbReference type="EMBL" id="LDJX01000002">
    <property type="protein sequence ID" value="KPM32533.1"/>
    <property type="molecule type" value="Genomic_DNA"/>
</dbReference>
<dbReference type="AlphaFoldDB" id="A0A0P7B0S3"/>
<dbReference type="InterPro" id="IPR050216">
    <property type="entry name" value="LRR_domain-containing"/>
</dbReference>
<dbReference type="PANTHER" id="PTHR48051:SF1">
    <property type="entry name" value="RAS SUPPRESSOR PROTEIN 1"/>
    <property type="match status" value="1"/>
</dbReference>
<gene>
    <name evidence="4" type="ORF">I595_951</name>
</gene>
<dbReference type="InterPro" id="IPR001611">
    <property type="entry name" value="Leu-rich_rpt"/>
</dbReference>
<dbReference type="PROSITE" id="PS51450">
    <property type="entry name" value="LRR"/>
    <property type="match status" value="1"/>
</dbReference>